<sequence>MLMHGANQKANKFASIFGIFLHSCRTPQRVVNALQRMGLCVTQTTIHSAINSLSASTSEKLLALGESGCIAIAYDNFDVDLKISVPVVEKSGDSLRHLTSGLMFVLQHGVKTEDLRCSDYLWQRSEYNPLNIGMQMQKKTYYDLLDLLREDKDMDCSMEAEVLSDDDDDEDSCKKFNTWVFLRDLVKHVDGFEDLRDQLEEPEEIEKIPIAKTEIYPAYAMDVNNSTVNGNIQAIELLMAQ</sequence>
<protein>
    <recommendedName>
        <fullName evidence="1">DUF6589 domain-containing protein</fullName>
    </recommendedName>
</protein>
<dbReference type="AlphaFoldDB" id="A0A0C2WCX3"/>
<dbReference type="OrthoDB" id="4743193at2759"/>
<evidence type="ECO:0000313" key="3">
    <source>
        <dbReference type="Proteomes" id="UP000054549"/>
    </source>
</evidence>
<evidence type="ECO:0000313" key="2">
    <source>
        <dbReference type="EMBL" id="KIL53888.1"/>
    </source>
</evidence>
<organism evidence="2 3">
    <name type="scientific">Amanita muscaria (strain Koide BX008)</name>
    <dbReference type="NCBI Taxonomy" id="946122"/>
    <lineage>
        <taxon>Eukaryota</taxon>
        <taxon>Fungi</taxon>
        <taxon>Dikarya</taxon>
        <taxon>Basidiomycota</taxon>
        <taxon>Agaricomycotina</taxon>
        <taxon>Agaricomycetes</taxon>
        <taxon>Agaricomycetidae</taxon>
        <taxon>Agaricales</taxon>
        <taxon>Pluteineae</taxon>
        <taxon>Amanitaceae</taxon>
        <taxon>Amanita</taxon>
    </lineage>
</organism>
<feature type="domain" description="DUF6589" evidence="1">
    <location>
        <begin position="160"/>
        <end position="241"/>
    </location>
</feature>
<dbReference type="InterPro" id="IPR046496">
    <property type="entry name" value="DUF6589"/>
</dbReference>
<dbReference type="InParanoid" id="A0A0C2WCX3"/>
<keyword evidence="3" id="KW-1185">Reference proteome</keyword>
<dbReference type="HOGENOM" id="CLU_074408_0_0_1"/>
<dbReference type="EMBL" id="KN819164">
    <property type="protein sequence ID" value="KIL53888.1"/>
    <property type="molecule type" value="Genomic_DNA"/>
</dbReference>
<feature type="non-terminal residue" evidence="2">
    <location>
        <position position="241"/>
    </location>
</feature>
<accession>A0A0C2WCX3</accession>
<name>A0A0C2WCX3_AMAMK</name>
<dbReference type="Pfam" id="PF20231">
    <property type="entry name" value="DUF6589"/>
    <property type="match status" value="1"/>
</dbReference>
<dbReference type="Proteomes" id="UP000054549">
    <property type="component" value="Unassembled WGS sequence"/>
</dbReference>
<evidence type="ECO:0000259" key="1">
    <source>
        <dbReference type="Pfam" id="PF20231"/>
    </source>
</evidence>
<gene>
    <name evidence="2" type="ORF">M378DRAFT_19436</name>
</gene>
<reference evidence="2 3" key="1">
    <citation type="submission" date="2014-04" db="EMBL/GenBank/DDBJ databases">
        <title>Evolutionary Origins and Diversification of the Mycorrhizal Mutualists.</title>
        <authorList>
            <consortium name="DOE Joint Genome Institute"/>
            <consortium name="Mycorrhizal Genomics Consortium"/>
            <person name="Kohler A."/>
            <person name="Kuo A."/>
            <person name="Nagy L.G."/>
            <person name="Floudas D."/>
            <person name="Copeland A."/>
            <person name="Barry K.W."/>
            <person name="Cichocki N."/>
            <person name="Veneault-Fourrey C."/>
            <person name="LaButti K."/>
            <person name="Lindquist E.A."/>
            <person name="Lipzen A."/>
            <person name="Lundell T."/>
            <person name="Morin E."/>
            <person name="Murat C."/>
            <person name="Riley R."/>
            <person name="Ohm R."/>
            <person name="Sun H."/>
            <person name="Tunlid A."/>
            <person name="Henrissat B."/>
            <person name="Grigoriev I.V."/>
            <person name="Hibbett D.S."/>
            <person name="Martin F."/>
        </authorList>
    </citation>
    <scope>NUCLEOTIDE SEQUENCE [LARGE SCALE GENOMIC DNA]</scope>
    <source>
        <strain evidence="2 3">Koide BX008</strain>
    </source>
</reference>
<proteinExistence type="predicted"/>
<dbReference type="STRING" id="946122.A0A0C2WCX3"/>